<keyword evidence="2" id="KW-0808">Transferase</keyword>
<evidence type="ECO:0000259" key="1">
    <source>
        <dbReference type="Pfam" id="PF13847"/>
    </source>
</evidence>
<sequence length="276" mass="30026">MLVDKSEWQGKSGETWAAEWRRTDRSFTRLTERLLQRTREFTFRKVLDVGCGAGELSLAIARGRRDVTVTGVDVSPKLIEAATERGSHLGNVRFILADAAEWASDHATAPDFLISRHGVMFFGDPPAAFANLARQAQKDAGLMFSCFRDVSENPFFTEVGKLLPEAPPPIDAAAPGPFAFADKDRVTSILSAGGWTDIAFEAVDFPMIAGAGENAVEDAFAYFCRIGPAARASAELEGEEKDRFLSRVHALCERHDHDGIVALPAAAWIVTAKKAS</sequence>
<dbReference type="InterPro" id="IPR029063">
    <property type="entry name" value="SAM-dependent_MTases_sf"/>
</dbReference>
<name>A0ABP9K5U1_9SPHN</name>
<evidence type="ECO:0000313" key="2">
    <source>
        <dbReference type="EMBL" id="GAA5051612.1"/>
    </source>
</evidence>
<evidence type="ECO:0000313" key="3">
    <source>
        <dbReference type="Proteomes" id="UP001500518"/>
    </source>
</evidence>
<dbReference type="Proteomes" id="UP001500518">
    <property type="component" value="Unassembled WGS sequence"/>
</dbReference>
<dbReference type="SUPFAM" id="SSF53335">
    <property type="entry name" value="S-adenosyl-L-methionine-dependent methyltransferases"/>
    <property type="match status" value="1"/>
</dbReference>
<gene>
    <name evidence="2" type="ORF">GCM10023208_11640</name>
</gene>
<accession>A0ABP9K5U1</accession>
<reference evidence="3" key="1">
    <citation type="journal article" date="2019" name="Int. J. Syst. Evol. Microbiol.">
        <title>The Global Catalogue of Microorganisms (GCM) 10K type strain sequencing project: providing services to taxonomists for standard genome sequencing and annotation.</title>
        <authorList>
            <consortium name="The Broad Institute Genomics Platform"/>
            <consortium name="The Broad Institute Genome Sequencing Center for Infectious Disease"/>
            <person name="Wu L."/>
            <person name="Ma J."/>
        </authorList>
    </citation>
    <scope>NUCLEOTIDE SEQUENCE [LARGE SCALE GENOMIC DNA]</scope>
    <source>
        <strain evidence="3">JCM 18014</strain>
    </source>
</reference>
<dbReference type="GO" id="GO:0032259">
    <property type="term" value="P:methylation"/>
    <property type="evidence" value="ECO:0007669"/>
    <property type="project" value="UniProtKB-KW"/>
</dbReference>
<dbReference type="InterPro" id="IPR025714">
    <property type="entry name" value="Methyltranfer_dom"/>
</dbReference>
<dbReference type="Pfam" id="PF13847">
    <property type="entry name" value="Methyltransf_31"/>
    <property type="match status" value="1"/>
</dbReference>
<dbReference type="PANTHER" id="PTHR43861:SF1">
    <property type="entry name" value="TRANS-ACONITATE 2-METHYLTRANSFERASE"/>
    <property type="match status" value="1"/>
</dbReference>
<organism evidence="2 3">
    <name type="scientific">Erythrobacter westpacificensis</name>
    <dbReference type="NCBI Taxonomy" id="1055231"/>
    <lineage>
        <taxon>Bacteria</taxon>
        <taxon>Pseudomonadati</taxon>
        <taxon>Pseudomonadota</taxon>
        <taxon>Alphaproteobacteria</taxon>
        <taxon>Sphingomonadales</taxon>
        <taxon>Erythrobacteraceae</taxon>
        <taxon>Erythrobacter/Porphyrobacter group</taxon>
        <taxon>Erythrobacter</taxon>
    </lineage>
</organism>
<comment type="caution">
    <text evidence="2">The sequence shown here is derived from an EMBL/GenBank/DDBJ whole genome shotgun (WGS) entry which is preliminary data.</text>
</comment>
<proteinExistence type="predicted"/>
<keyword evidence="3" id="KW-1185">Reference proteome</keyword>
<dbReference type="Gene3D" id="3.40.50.150">
    <property type="entry name" value="Vaccinia Virus protein VP39"/>
    <property type="match status" value="1"/>
</dbReference>
<protein>
    <submittedName>
        <fullName evidence="2">Methyltransferase domain-containing protein</fullName>
    </submittedName>
</protein>
<feature type="domain" description="Methyltransferase" evidence="1">
    <location>
        <begin position="45"/>
        <end position="154"/>
    </location>
</feature>
<dbReference type="PANTHER" id="PTHR43861">
    <property type="entry name" value="TRANS-ACONITATE 2-METHYLTRANSFERASE-RELATED"/>
    <property type="match status" value="1"/>
</dbReference>
<dbReference type="GO" id="GO:0008168">
    <property type="term" value="F:methyltransferase activity"/>
    <property type="evidence" value="ECO:0007669"/>
    <property type="project" value="UniProtKB-KW"/>
</dbReference>
<keyword evidence="2" id="KW-0489">Methyltransferase</keyword>
<dbReference type="CDD" id="cd02440">
    <property type="entry name" value="AdoMet_MTases"/>
    <property type="match status" value="1"/>
</dbReference>
<dbReference type="EMBL" id="BAABHV010000009">
    <property type="protein sequence ID" value="GAA5051612.1"/>
    <property type="molecule type" value="Genomic_DNA"/>
</dbReference>